<feature type="coiled-coil region" evidence="1">
    <location>
        <begin position="443"/>
        <end position="470"/>
    </location>
</feature>
<feature type="transmembrane region" description="Helical" evidence="2">
    <location>
        <begin position="94"/>
        <end position="114"/>
    </location>
</feature>
<keyword evidence="2" id="KW-0812">Transmembrane</keyword>
<accession>F3FE18</accession>
<keyword evidence="2" id="KW-0472">Membrane</keyword>
<dbReference type="PATRIC" id="fig|629262.5.peg.919"/>
<dbReference type="Proteomes" id="UP000004471">
    <property type="component" value="Unassembled WGS sequence"/>
</dbReference>
<feature type="transmembrane region" description="Helical" evidence="2">
    <location>
        <begin position="52"/>
        <end position="74"/>
    </location>
</feature>
<name>F3FE18_PSESX</name>
<protein>
    <recommendedName>
        <fullName evidence="3">YobI-like P-loop NTPase domain-containing protein</fullName>
    </recommendedName>
</protein>
<dbReference type="Pfam" id="PF20693">
    <property type="entry name" value="YobI-ATPase"/>
    <property type="match status" value="1"/>
</dbReference>
<evidence type="ECO:0000313" key="5">
    <source>
        <dbReference type="Proteomes" id="UP000004471"/>
    </source>
</evidence>
<evidence type="ECO:0000256" key="1">
    <source>
        <dbReference type="SAM" id="Coils"/>
    </source>
</evidence>
<feature type="domain" description="YobI-like P-loop NTPase" evidence="3">
    <location>
        <begin position="11"/>
        <end position="323"/>
    </location>
</feature>
<feature type="non-terminal residue" evidence="4">
    <location>
        <position position="1"/>
    </location>
</feature>
<gene>
    <name evidence="4" type="ORF">PSYJA_05429</name>
</gene>
<evidence type="ECO:0000313" key="4">
    <source>
        <dbReference type="EMBL" id="EGH28454.1"/>
    </source>
</evidence>
<proteinExistence type="predicted"/>
<evidence type="ECO:0000256" key="2">
    <source>
        <dbReference type="SAM" id="Phobius"/>
    </source>
</evidence>
<dbReference type="AlphaFoldDB" id="F3FE18"/>
<reference evidence="4 5" key="1">
    <citation type="journal article" date="2011" name="PLoS Pathog.">
        <title>Dynamic evolution of pathogenicity revealed by sequencing and comparative genomics of 19 Pseudomonas syringae isolates.</title>
        <authorList>
            <person name="Baltrus D.A."/>
            <person name="Nishimura M.T."/>
            <person name="Romanchuk A."/>
            <person name="Chang J.H."/>
            <person name="Mukhtar M.S."/>
            <person name="Cherkis K."/>
            <person name="Roach J."/>
            <person name="Grant S.R."/>
            <person name="Jones C.D."/>
            <person name="Dangl J.L."/>
        </authorList>
    </citation>
    <scope>NUCLEOTIDE SEQUENCE [LARGE SCALE GENOMIC DNA]</scope>
    <source>
        <strain evidence="5">M301072PT</strain>
    </source>
</reference>
<organism evidence="4 5">
    <name type="scientific">Pseudomonas syringae pv. japonica str. M301072</name>
    <dbReference type="NCBI Taxonomy" id="629262"/>
    <lineage>
        <taxon>Bacteria</taxon>
        <taxon>Pseudomonadati</taxon>
        <taxon>Pseudomonadota</taxon>
        <taxon>Gammaproteobacteria</taxon>
        <taxon>Pseudomonadales</taxon>
        <taxon>Pseudomonadaceae</taxon>
        <taxon>Pseudomonas</taxon>
        <taxon>Pseudomonas syringae</taxon>
    </lineage>
</organism>
<dbReference type="InterPro" id="IPR048428">
    <property type="entry name" value="YobI-NTPase"/>
</dbReference>
<keyword evidence="1" id="KW-0175">Coiled coil</keyword>
<evidence type="ECO:0000259" key="3">
    <source>
        <dbReference type="Pfam" id="PF20693"/>
    </source>
</evidence>
<keyword evidence="2" id="KW-1133">Transmembrane helix</keyword>
<dbReference type="HOGENOM" id="CLU_275522_0_0_6"/>
<sequence length="1158" mass="129655">ADGASGRPVESEAQSMANLINRIEETIVQQLLYAVPSRKLPKTRLKRIAQSSLWDIVFQACWISVLCVSVLTFFTPKLAKLSDLNIGWLIKGLAFIPQWLAIGTTFGLGAYALFQALRFWSLFSIDGLTLKGGKLEATNHGSVLHKNIDEIIYCFERSDIRVVVIEDLDRFDTQDIFFRLREINFIIRQSPQIKRPVHFIYAIRDELFTLTDKTKFFDLIIPVIPVINSENSREKMFELLAKRKVNGQGLEVGLTQPMVENVCYYIDDMRLIKNIVNEFDMYASLLAHGGIQLNPNKLFAIVVIKNLHPAAFTALLKRSGVIYEVLTGYARWVADQAEAHDRLVGELDQLKAQKHQSVVSEVTHLRAVVWYEIVRQGGVGDANYIRLSNNTDISLGQFVEDSQFESFISSQRVVPAVHGYHRSAGLQVSVDQVFARCDYHARLAILQTDLDEVDAERQDLLKKISKLKTTPFREGARTVYGEQIAQKLKGHGVVSYFMRRGLFDTDYADYLGYFYEGSITQIDKNVILALSSGETLDVATQLNHPDRVVSKLDLDGLDEGRGLVAGLLAALAEDQFGLGRRLRSSSDDGAIEQAETKLALVLKTAHGHRDRFAEAIELILPNPECRAVVQAIREVDPNLIFQLLKSDRFNTPEARQALVIAILSNLTVEQAETLPDRQKHLMQAVNEISDITPLIPLLEQQSDAWAWLRQQPAQFNQVSEHVAPDDLRKLVEWECLSFSLPMLKLLWARFSEGAGGSDTVSLDRLQGLVLAGFAEKFDQEPAEFAGALLKQEGLLPETADSLTELLRKVDPDEYLMTELVERTICKLPDLSVLPVSIWASLLEGDRAVPRVDAVWTVFDEIRCALNNDRESNAEHGEALSESEALAMEVAFVAYIALHVAELASSLWTGGHHQALELQSFIVGHERIENQTLQTLLSGQVLDESVVLLANLPDQRWSLFAGSDFVAYSESIQQAFSDRAPNLLGRYISHRWSEARDSLDLSGLPISIAYSLTRSNTVSVQDAITVWTGIPFDAYDTQTGSAVELASVCRRANQNGTCFAQAYLPVILQVIVDGTLSHADRIEMLIQALEVGCEWTDAQPVLGILGEDYLALTEKRRAHLPPSLEDQRLVTALARRDFVGRFRVEDKRIVVYCKRSSRA</sequence>
<dbReference type="EMBL" id="AEAH01000226">
    <property type="protein sequence ID" value="EGH28454.1"/>
    <property type="molecule type" value="Genomic_DNA"/>
</dbReference>
<comment type="caution">
    <text evidence="4">The sequence shown here is derived from an EMBL/GenBank/DDBJ whole genome shotgun (WGS) entry which is preliminary data.</text>
</comment>